<reference evidence="15" key="2">
    <citation type="submission" date="2023-05" db="EMBL/GenBank/DDBJ databases">
        <authorList>
            <consortium name="Lawrence Berkeley National Laboratory"/>
            <person name="Steindorff A."/>
            <person name="Hensen N."/>
            <person name="Bonometti L."/>
            <person name="Westerberg I."/>
            <person name="Brannstrom I.O."/>
            <person name="Guillou S."/>
            <person name="Cros-Aarteil S."/>
            <person name="Calhoun S."/>
            <person name="Haridas S."/>
            <person name="Kuo A."/>
            <person name="Mondo S."/>
            <person name="Pangilinan J."/>
            <person name="Riley R."/>
            <person name="Labutti K."/>
            <person name="Andreopoulos B."/>
            <person name="Lipzen A."/>
            <person name="Chen C."/>
            <person name="Yanf M."/>
            <person name="Daum C."/>
            <person name="Ng V."/>
            <person name="Clum A."/>
            <person name="Ohm R."/>
            <person name="Martin F."/>
            <person name="Silar P."/>
            <person name="Natvig D."/>
            <person name="Lalanne C."/>
            <person name="Gautier V."/>
            <person name="Ament-Velasquez S.L."/>
            <person name="Kruys A."/>
            <person name="Hutchinson M.I."/>
            <person name="Powell A.J."/>
            <person name="Barry K."/>
            <person name="Miller A.N."/>
            <person name="Grigoriev I.V."/>
            <person name="Debuchy R."/>
            <person name="Gladieux P."/>
            <person name="Thoren M.H."/>
            <person name="Johannesson H."/>
        </authorList>
    </citation>
    <scope>NUCLEOTIDE SEQUENCE</scope>
    <source>
        <strain evidence="15">PSN309</strain>
    </source>
</reference>
<evidence type="ECO:0000256" key="4">
    <source>
        <dbReference type="ARBA" id="ARBA00022448"/>
    </source>
</evidence>
<keyword evidence="6" id="KW-0509">mRNA transport</keyword>
<evidence type="ECO:0000256" key="9">
    <source>
        <dbReference type="ARBA" id="ARBA00023010"/>
    </source>
</evidence>
<evidence type="ECO:0000256" key="12">
    <source>
        <dbReference type="ARBA" id="ARBA00023242"/>
    </source>
</evidence>
<dbReference type="Proteomes" id="UP001302126">
    <property type="component" value="Unassembled WGS sequence"/>
</dbReference>
<evidence type="ECO:0000256" key="2">
    <source>
        <dbReference type="ARBA" id="ARBA00004567"/>
    </source>
</evidence>
<feature type="region of interest" description="Disordered" evidence="13">
    <location>
        <begin position="386"/>
        <end position="445"/>
    </location>
</feature>
<dbReference type="EMBL" id="MU864370">
    <property type="protein sequence ID" value="KAK4189932.1"/>
    <property type="molecule type" value="Genomic_DNA"/>
</dbReference>
<gene>
    <name evidence="15" type="ORF">QBC35DRAFT_116332</name>
</gene>
<proteinExistence type="inferred from homology"/>
<evidence type="ECO:0000256" key="11">
    <source>
        <dbReference type="ARBA" id="ARBA00023136"/>
    </source>
</evidence>
<keyword evidence="8 14" id="KW-1133">Transmembrane helix</keyword>
<reference evidence="15" key="1">
    <citation type="journal article" date="2023" name="Mol. Phylogenet. Evol.">
        <title>Genome-scale phylogeny and comparative genomics of the fungal order Sordariales.</title>
        <authorList>
            <person name="Hensen N."/>
            <person name="Bonometti L."/>
            <person name="Westerberg I."/>
            <person name="Brannstrom I.O."/>
            <person name="Guillou S."/>
            <person name="Cros-Aarteil S."/>
            <person name="Calhoun S."/>
            <person name="Haridas S."/>
            <person name="Kuo A."/>
            <person name="Mondo S."/>
            <person name="Pangilinan J."/>
            <person name="Riley R."/>
            <person name="LaButti K."/>
            <person name="Andreopoulos B."/>
            <person name="Lipzen A."/>
            <person name="Chen C."/>
            <person name="Yan M."/>
            <person name="Daum C."/>
            <person name="Ng V."/>
            <person name="Clum A."/>
            <person name="Steindorff A."/>
            <person name="Ohm R.A."/>
            <person name="Martin F."/>
            <person name="Silar P."/>
            <person name="Natvig D.O."/>
            <person name="Lalanne C."/>
            <person name="Gautier V."/>
            <person name="Ament-Velasquez S.L."/>
            <person name="Kruys A."/>
            <person name="Hutchinson M.I."/>
            <person name="Powell A.J."/>
            <person name="Barry K."/>
            <person name="Miller A.N."/>
            <person name="Grigoriev I.V."/>
            <person name="Debuchy R."/>
            <person name="Gladieux P."/>
            <person name="Hiltunen Thoren M."/>
            <person name="Johannesson H."/>
        </authorList>
    </citation>
    <scope>NUCLEOTIDE SEQUENCE</scope>
    <source>
        <strain evidence="15">PSN309</strain>
    </source>
</reference>
<accession>A0AAN6X0L9</accession>
<evidence type="ECO:0000256" key="10">
    <source>
        <dbReference type="ARBA" id="ARBA00023132"/>
    </source>
</evidence>
<keyword evidence="10" id="KW-0906">Nuclear pore complex</keyword>
<comment type="subcellular location">
    <subcellularLocation>
        <location evidence="1">Nucleus membrane</location>
        <topology evidence="1">Multi-pass membrane protein</topology>
    </subcellularLocation>
    <subcellularLocation>
        <location evidence="2">Nucleus</location>
        <location evidence="2">Nuclear pore complex</location>
    </subcellularLocation>
</comment>
<keyword evidence="16" id="KW-1185">Reference proteome</keyword>
<dbReference type="InterPro" id="IPR019049">
    <property type="entry name" value="Nucleoporin_prot_Ndc1/Nup"/>
</dbReference>
<evidence type="ECO:0000256" key="13">
    <source>
        <dbReference type="SAM" id="MobiDB-lite"/>
    </source>
</evidence>
<dbReference type="GO" id="GO:0031965">
    <property type="term" value="C:nuclear membrane"/>
    <property type="evidence" value="ECO:0007669"/>
    <property type="project" value="UniProtKB-SubCell"/>
</dbReference>
<dbReference type="GO" id="GO:0106166">
    <property type="term" value="F:spindle pole body-nuclear membrane anchor activity"/>
    <property type="evidence" value="ECO:0007669"/>
    <property type="project" value="TreeGrafter"/>
</dbReference>
<keyword evidence="4" id="KW-0813">Transport</keyword>
<dbReference type="Pfam" id="PF09531">
    <property type="entry name" value="Ndc1_Nup"/>
    <property type="match status" value="1"/>
</dbReference>
<dbReference type="PANTHER" id="PTHR13269:SF6">
    <property type="entry name" value="NUCLEOPORIN NDC1"/>
    <property type="match status" value="1"/>
</dbReference>
<keyword evidence="12" id="KW-0539">Nucleus</keyword>
<dbReference type="GO" id="GO:0006999">
    <property type="term" value="P:nuclear pore organization"/>
    <property type="evidence" value="ECO:0007669"/>
    <property type="project" value="TreeGrafter"/>
</dbReference>
<evidence type="ECO:0000313" key="16">
    <source>
        <dbReference type="Proteomes" id="UP001302126"/>
    </source>
</evidence>
<evidence type="ECO:0000256" key="5">
    <source>
        <dbReference type="ARBA" id="ARBA00022692"/>
    </source>
</evidence>
<feature type="compositionally biased region" description="Polar residues" evidence="13">
    <location>
        <begin position="429"/>
        <end position="440"/>
    </location>
</feature>
<keyword evidence="11 14" id="KW-0472">Membrane</keyword>
<feature type="transmembrane region" description="Helical" evidence="14">
    <location>
        <begin position="99"/>
        <end position="124"/>
    </location>
</feature>
<dbReference type="AlphaFoldDB" id="A0AAN6X0L9"/>
<evidence type="ECO:0000313" key="15">
    <source>
        <dbReference type="EMBL" id="KAK4189932.1"/>
    </source>
</evidence>
<dbReference type="GO" id="GO:0005816">
    <property type="term" value="C:spindle pole body"/>
    <property type="evidence" value="ECO:0007669"/>
    <property type="project" value="TreeGrafter"/>
</dbReference>
<feature type="compositionally biased region" description="Basic and acidic residues" evidence="13">
    <location>
        <begin position="397"/>
        <end position="411"/>
    </location>
</feature>
<evidence type="ECO:0000256" key="14">
    <source>
        <dbReference type="SAM" id="Phobius"/>
    </source>
</evidence>
<organism evidence="15 16">
    <name type="scientific">Podospora australis</name>
    <dbReference type="NCBI Taxonomy" id="1536484"/>
    <lineage>
        <taxon>Eukaryota</taxon>
        <taxon>Fungi</taxon>
        <taxon>Dikarya</taxon>
        <taxon>Ascomycota</taxon>
        <taxon>Pezizomycotina</taxon>
        <taxon>Sordariomycetes</taxon>
        <taxon>Sordariomycetidae</taxon>
        <taxon>Sordariales</taxon>
        <taxon>Podosporaceae</taxon>
        <taxon>Podospora</taxon>
    </lineage>
</organism>
<feature type="transmembrane region" description="Helical" evidence="14">
    <location>
        <begin position="25"/>
        <end position="47"/>
    </location>
</feature>
<evidence type="ECO:0000256" key="7">
    <source>
        <dbReference type="ARBA" id="ARBA00022927"/>
    </source>
</evidence>
<keyword evidence="5 14" id="KW-0812">Transmembrane</keyword>
<comment type="similarity">
    <text evidence="3">Belongs to the NDC1 family.</text>
</comment>
<evidence type="ECO:0000256" key="1">
    <source>
        <dbReference type="ARBA" id="ARBA00004232"/>
    </source>
</evidence>
<evidence type="ECO:0000256" key="6">
    <source>
        <dbReference type="ARBA" id="ARBA00022816"/>
    </source>
</evidence>
<keyword evidence="7" id="KW-0653">Protein transport</keyword>
<dbReference type="GO" id="GO:0015031">
    <property type="term" value="P:protein transport"/>
    <property type="evidence" value="ECO:0007669"/>
    <property type="project" value="UniProtKB-KW"/>
</dbReference>
<feature type="transmembrane region" description="Helical" evidence="14">
    <location>
        <begin position="271"/>
        <end position="295"/>
    </location>
</feature>
<evidence type="ECO:0000256" key="8">
    <source>
        <dbReference type="ARBA" id="ARBA00022989"/>
    </source>
</evidence>
<dbReference type="GO" id="GO:0070631">
    <property type="term" value="P:spindle pole body localization"/>
    <property type="evidence" value="ECO:0007669"/>
    <property type="project" value="TreeGrafter"/>
</dbReference>
<comment type="caution">
    <text evidence="15">The sequence shown here is derived from an EMBL/GenBank/DDBJ whole genome shotgun (WGS) entry which is preliminary data.</text>
</comment>
<dbReference type="PANTHER" id="PTHR13269">
    <property type="entry name" value="NUCLEOPORIN NDC1"/>
    <property type="match status" value="1"/>
</dbReference>
<evidence type="ECO:0000256" key="3">
    <source>
        <dbReference type="ARBA" id="ARBA00005760"/>
    </source>
</evidence>
<keyword evidence="9" id="KW-0811">Translocation</keyword>
<protein>
    <submittedName>
        <fullName evidence="15">Nuclear envelope protein ndc1</fullName>
    </submittedName>
</protein>
<sequence>MATTVAKARKLPYKDFLQPALQRRFASAGLVILLVAYIESLLLATWSSWIWTWFPLGPAGFRAFFLFLCGVLIIILRISQYHPGVRTSLSPFQTFKASLLSFNTVETLVSYVLSAYLFSLVYLWCLPEEAELQWIIYPVSEIRAKLNEKTVFFTAHCVLLGFFHAIQHLCYDTDRLIFGVVRPQSGGARAGKRAGGSGDEMARLGERLPQVIVQTVTQSLTGTTFTMISYVIFLRSFVWQMLLTMLRPLYNLPRSNMTPSTLPFSLSMITRCLWASMMISFIWAIANTAFSLFLVKSPLKNNKPLTSDSSDPNGSLLNGLKAKKLSIKCFAMWELAYIARDFPERRKGIYEDIDRADGPMWTQVYDICLKTLKEIEDRVALYGRPALPATTTTDDSLPEKRPTTEQPREDDIFQTTPKKSSGFRESVERTAQSLATSPGQPSHLKPAATQFAQTAKQKLLQAQQQATGTDNPESLFKDLGTKFIKSNLGWPFRQLYSQRLANAVLGAPFGEPSLYINAVYAISLLSTYSVTEDKYGNVQRDVAAIIRTLTTITRKLEDFTRELPPHWTDVDGTPRTCQEVDEILHALKEALSSLLDTFSPWARDLRLSLTDMRLAREAAGLGLNTTTAGAP</sequence>
<name>A0AAN6X0L9_9PEZI</name>
<feature type="transmembrane region" description="Helical" evidence="14">
    <location>
        <begin position="59"/>
        <end position="78"/>
    </location>
</feature>
<dbReference type="GO" id="GO:0051028">
    <property type="term" value="P:mRNA transport"/>
    <property type="evidence" value="ECO:0007669"/>
    <property type="project" value="UniProtKB-KW"/>
</dbReference>
<dbReference type="GO" id="GO:0070762">
    <property type="term" value="C:nuclear pore transmembrane ring"/>
    <property type="evidence" value="ECO:0007669"/>
    <property type="project" value="TreeGrafter"/>
</dbReference>